<evidence type="ECO:0008006" key="3">
    <source>
        <dbReference type="Google" id="ProtNLM"/>
    </source>
</evidence>
<dbReference type="Proteomes" id="UP001170954">
    <property type="component" value="Unassembled WGS sequence"/>
</dbReference>
<reference evidence="1" key="2">
    <citation type="journal article" date="2022" name="Sci. Total Environ.">
        <title>Prevalence, transmission, and molecular epidemiology of tet(X)-positive bacteria among humans, animals, and environmental niches in China: An epidemiological, and genomic-based study.</title>
        <authorList>
            <person name="Dong N."/>
            <person name="Zeng Y."/>
            <person name="Cai C."/>
            <person name="Sun C."/>
            <person name="Lu J."/>
            <person name="Liu C."/>
            <person name="Zhou H."/>
            <person name="Sun Q."/>
            <person name="Shu L."/>
            <person name="Wang H."/>
            <person name="Wang Y."/>
            <person name="Wang S."/>
            <person name="Wu C."/>
            <person name="Chan E.W."/>
            <person name="Chen G."/>
            <person name="Shen Z."/>
            <person name="Chen S."/>
            <person name="Zhang R."/>
        </authorList>
    </citation>
    <scope>NUCLEOTIDE SEQUENCE</scope>
    <source>
        <strain evidence="1">R1692</strain>
    </source>
</reference>
<protein>
    <recommendedName>
        <fullName evidence="3">Toprim domain-containing protein</fullName>
    </recommendedName>
</protein>
<evidence type="ECO:0000313" key="1">
    <source>
        <dbReference type="EMBL" id="MDM1049973.1"/>
    </source>
</evidence>
<dbReference type="EMBL" id="JACAGK010000064">
    <property type="protein sequence ID" value="MDM1049973.1"/>
    <property type="molecule type" value="Genomic_DNA"/>
</dbReference>
<keyword evidence="2" id="KW-1185">Reference proteome</keyword>
<gene>
    <name evidence="1" type="ORF">HX018_17165</name>
</gene>
<evidence type="ECO:0000313" key="2">
    <source>
        <dbReference type="Proteomes" id="UP001170954"/>
    </source>
</evidence>
<name>A0ABT7NSP3_9SPHI</name>
<sequence>MANAGMIGLLNFIGYGLKLSPAMTEYANYTLITAEGMGFAIHYYTDVSQGTIAGSGEKTIHISEDQLRRDAKKIYNRLKVQAGRAEKVYARSTVAVRIDKRIALGFLKDHHLQVALPGKYRYGLYHQGELVSLAVFSGGRRMHNKTEDHRSFELIRFCHKSDIIVIGGLSKLIQAFIKDFKPSDIMTYVDADWTQDSSLQKIGFEVDKTLPGQRFWLTPIQQIPILADEELSALKEKYPEGYLHFNSGSTKLILSL</sequence>
<organism evidence="1 2">
    <name type="scientific">Sphingobacterium hotanense</name>
    <dbReference type="NCBI Taxonomy" id="649196"/>
    <lineage>
        <taxon>Bacteria</taxon>
        <taxon>Pseudomonadati</taxon>
        <taxon>Bacteroidota</taxon>
        <taxon>Sphingobacteriia</taxon>
        <taxon>Sphingobacteriales</taxon>
        <taxon>Sphingobacteriaceae</taxon>
        <taxon>Sphingobacterium</taxon>
    </lineage>
</organism>
<accession>A0ABT7NSP3</accession>
<dbReference type="RefSeq" id="WP_286652165.1">
    <property type="nucleotide sequence ID" value="NZ_JACAGK010000064.1"/>
</dbReference>
<comment type="caution">
    <text evidence="1">The sequence shown here is derived from an EMBL/GenBank/DDBJ whole genome shotgun (WGS) entry which is preliminary data.</text>
</comment>
<proteinExistence type="predicted"/>
<reference evidence="1" key="1">
    <citation type="submission" date="2020-06" db="EMBL/GenBank/DDBJ databases">
        <authorList>
            <person name="Dong N."/>
        </authorList>
    </citation>
    <scope>NUCLEOTIDE SEQUENCE</scope>
    <source>
        <strain evidence="1">R1692</strain>
    </source>
</reference>